<evidence type="ECO:0008006" key="4">
    <source>
        <dbReference type="Google" id="ProtNLM"/>
    </source>
</evidence>
<evidence type="ECO:0000313" key="2">
    <source>
        <dbReference type="EMBL" id="WCZ38645.1"/>
    </source>
</evidence>
<evidence type="ECO:0000256" key="1">
    <source>
        <dbReference type="SAM" id="SignalP"/>
    </source>
</evidence>
<accession>A0ABY7UJ03</accession>
<dbReference type="RefSeq" id="WP_052333759.1">
    <property type="nucleotide sequence ID" value="NZ_CBYN010000034.1"/>
</dbReference>
<feature type="chain" id="PRO_5045229544" description="Secreted protein" evidence="1">
    <location>
        <begin position="29"/>
        <end position="271"/>
    </location>
</feature>
<keyword evidence="1" id="KW-0732">Signal</keyword>
<name>A0ABY7UJ03_9CORY</name>
<gene>
    <name evidence="2" type="ORF">CJEDD_05170</name>
</gene>
<protein>
    <recommendedName>
        <fullName evidence="4">Secreted protein</fullName>
    </recommendedName>
</protein>
<keyword evidence="3" id="KW-1185">Reference proteome</keyword>
<evidence type="ECO:0000313" key="3">
    <source>
        <dbReference type="Proteomes" id="UP001218071"/>
    </source>
</evidence>
<dbReference type="EMBL" id="CP063194">
    <property type="protein sequence ID" value="WCZ38645.1"/>
    <property type="molecule type" value="Genomic_DNA"/>
</dbReference>
<dbReference type="SUPFAM" id="SSF50494">
    <property type="entry name" value="Trypsin-like serine proteases"/>
    <property type="match status" value="1"/>
</dbReference>
<sequence>MPRCRLRHTTKTLLAAVFAVAAPLGAQATPAQAQTRVVEQGTPVYVQGTGICTIGYNDPARHRSFTAAHCGTEGARVELINPVTGARTGAAGTFYRSKAYDGRLGNDWGAIKWDGGVGVGGNGFSGDAWVHPRDIRLGETVCYYGYASRRTNCGPFSGSADNTFFAAAPLSHPGDSGGPMWVPGRGFVGVTSSMWSSNPLPLLRTANFVIGVVPDDGPAVPEARLVGVWAQNAFFPGLTGPVGEALRRVNDAVFRAVAGMGLGVPSALQYS</sequence>
<dbReference type="Gene3D" id="2.40.10.10">
    <property type="entry name" value="Trypsin-like serine proteases"/>
    <property type="match status" value="1"/>
</dbReference>
<reference evidence="2 3" key="1">
    <citation type="submission" date="2020-10" db="EMBL/GenBank/DDBJ databases">
        <title>Complete genome sequence of Corynebacterium jeddahense DSM 45997, type strain of Corynebacterium jeddahense.</title>
        <authorList>
            <person name="Busche T."/>
            <person name="Kalinowski J."/>
            <person name="Ruckert C."/>
        </authorList>
    </citation>
    <scope>NUCLEOTIDE SEQUENCE [LARGE SCALE GENOMIC DNA]</scope>
    <source>
        <strain evidence="2 3">DSM 45997</strain>
    </source>
</reference>
<dbReference type="InterPro" id="IPR043504">
    <property type="entry name" value="Peptidase_S1_PA_chymotrypsin"/>
</dbReference>
<dbReference type="InterPro" id="IPR009003">
    <property type="entry name" value="Peptidase_S1_PA"/>
</dbReference>
<feature type="signal peptide" evidence="1">
    <location>
        <begin position="1"/>
        <end position="28"/>
    </location>
</feature>
<proteinExistence type="predicted"/>
<organism evidence="2 3">
    <name type="scientific">Corynebacterium jeddahense</name>
    <dbReference type="NCBI Taxonomy" id="1414719"/>
    <lineage>
        <taxon>Bacteria</taxon>
        <taxon>Bacillati</taxon>
        <taxon>Actinomycetota</taxon>
        <taxon>Actinomycetes</taxon>
        <taxon>Mycobacteriales</taxon>
        <taxon>Corynebacteriaceae</taxon>
        <taxon>Corynebacterium</taxon>
    </lineage>
</organism>
<dbReference type="Proteomes" id="UP001218071">
    <property type="component" value="Chromosome"/>
</dbReference>